<sequence length="54" mass="5532">MTRGDRASIAELLGSFERGPDRRVVLAGLLASQDLANASSKTEAPAQSCRSGGG</sequence>
<keyword evidence="2" id="KW-1185">Reference proteome</keyword>
<evidence type="ECO:0000313" key="1">
    <source>
        <dbReference type="EMBL" id="BCO27489.1"/>
    </source>
</evidence>
<evidence type="ECO:0000313" key="2">
    <source>
        <dbReference type="Proteomes" id="UP000824366"/>
    </source>
</evidence>
<accession>A0ABM7MMF8</accession>
<gene>
    <name evidence="1" type="ORF">MIZ03_2377</name>
</gene>
<protein>
    <submittedName>
        <fullName evidence="1">Uncharacterized protein</fullName>
    </submittedName>
</protein>
<dbReference type="EMBL" id="AP024238">
    <property type="protein sequence ID" value="BCO27489.1"/>
    <property type="molecule type" value="Genomic_DNA"/>
</dbReference>
<proteinExistence type="predicted"/>
<name>A0ABM7MMF8_9BURK</name>
<reference evidence="1 2" key="1">
    <citation type="journal article" date="2021" name="Microbiol. Spectr.">
        <title>A Single Bacterium Capable of Oxidation and Reduction of Iron at Circumneutral pH.</title>
        <authorList>
            <person name="Kato S."/>
            <person name="Ohkuma M."/>
        </authorList>
    </citation>
    <scope>NUCLEOTIDE SEQUENCE [LARGE SCALE GENOMIC DNA]</scope>
    <source>
        <strain evidence="1 2">MIZ03</strain>
    </source>
</reference>
<dbReference type="RefSeq" id="WP_223912532.1">
    <property type="nucleotide sequence ID" value="NZ_AP024238.1"/>
</dbReference>
<organism evidence="1 2">
    <name type="scientific">Rhodoferax lithotrophicus</name>
    <dbReference type="NCBI Taxonomy" id="2798804"/>
    <lineage>
        <taxon>Bacteria</taxon>
        <taxon>Pseudomonadati</taxon>
        <taxon>Pseudomonadota</taxon>
        <taxon>Betaproteobacteria</taxon>
        <taxon>Burkholderiales</taxon>
        <taxon>Comamonadaceae</taxon>
        <taxon>Rhodoferax</taxon>
    </lineage>
</organism>
<dbReference type="Proteomes" id="UP000824366">
    <property type="component" value="Chromosome"/>
</dbReference>